<dbReference type="Pfam" id="PF01433">
    <property type="entry name" value="Peptidase_M1"/>
    <property type="match status" value="1"/>
</dbReference>
<keyword evidence="4" id="KW-1185">Reference proteome</keyword>
<gene>
    <name evidence="3" type="ORF">ACFSRY_13105</name>
</gene>
<evidence type="ECO:0000256" key="1">
    <source>
        <dbReference type="SAM" id="Phobius"/>
    </source>
</evidence>
<dbReference type="InterPro" id="IPR027268">
    <property type="entry name" value="Peptidase_M4/M1_CTD_sf"/>
</dbReference>
<keyword evidence="1" id="KW-0812">Transmembrane</keyword>
<evidence type="ECO:0000313" key="3">
    <source>
        <dbReference type="EMBL" id="MFD2514807.1"/>
    </source>
</evidence>
<feature type="transmembrane region" description="Helical" evidence="1">
    <location>
        <begin position="419"/>
        <end position="441"/>
    </location>
</feature>
<feature type="domain" description="Peptidase M1 membrane alanine aminopeptidase" evidence="2">
    <location>
        <begin position="893"/>
        <end position="1074"/>
    </location>
</feature>
<keyword evidence="1" id="KW-0472">Membrane</keyword>
<evidence type="ECO:0000259" key="2">
    <source>
        <dbReference type="Pfam" id="PF01433"/>
    </source>
</evidence>
<feature type="transmembrane region" description="Helical" evidence="1">
    <location>
        <begin position="55"/>
        <end position="78"/>
    </location>
</feature>
<keyword evidence="3" id="KW-0645">Protease</keyword>
<protein>
    <submittedName>
        <fullName evidence="3">ABC transporter permease/M1 family aminopeptidase</fullName>
    </submittedName>
</protein>
<reference evidence="4" key="1">
    <citation type="journal article" date="2019" name="Int. J. Syst. Evol. Microbiol.">
        <title>The Global Catalogue of Microorganisms (GCM) 10K type strain sequencing project: providing services to taxonomists for standard genome sequencing and annotation.</title>
        <authorList>
            <consortium name="The Broad Institute Genomics Platform"/>
            <consortium name="The Broad Institute Genome Sequencing Center for Infectious Disease"/>
            <person name="Wu L."/>
            <person name="Ma J."/>
        </authorList>
    </citation>
    <scope>NUCLEOTIDE SEQUENCE [LARGE SCALE GENOMIC DNA]</scope>
    <source>
        <strain evidence="4">KCTC 42498</strain>
    </source>
</reference>
<sequence length="1205" mass="137291">MKLWETFRYELASQLRNVSTWIFFMFLLTVTYLLAREVFIDEPIDGGYSLFAPYYIAKLSVLAFIVGILILAPIPGYAATRDIETRMSSLLFTAPVSKLVYLGGRFLAAFALGAILMTAIPAGIFGASLFPGEHVVLTGPINPAAYLNAYFLFVLPNTFVAVALMFALATLTRRSVAGFLMAIFIFFIAFASWQLIAVNKGNWELAKLTDPLGISLIQELKTLWTPLEKNTLMPGSQKWTLLNRLIWCFIAISLLALTYFSFRKEPIAISNKMGKGRRVSESSTTPEGLRILKDTPVVVPQVQQTFGFSTRVLQVITVTRESFKVVMGWGWIAFTCLALFVFLTSSSWFSDFHYASQLPVTGHLLILLENHTYNAIWFIIPLLILYYAGELVWQEREARLNEIIGAAPMPVWVSFTGKFAGLFLALVLMQVLMMISGMVVQMRQGYYDFEFPLYLKILFGIRLVDYTLLALLAFVIHVVVNQKYIGNLIMILFFVVAFYGYLIGIEPGLFVYGSDPGWTYSEIRGLEPYMYPWLVFKLYWAAWALLLAVVANLLWPRGTETNLNQRIQEGSRRLTRQTKAVAAFAGLLIMILGGFVFYNTSILHPLTAAPEGEEWKADYEKLYRKYANSPQPWLTAVNLHVEIFPEMRTVDIRGSQSYVNRTGSRIDSIHLATALGVENHLIRFNRSATPKLINEKLGHHIYVLDKPLLPGDSLRLDFHVSFSPQGFPNYGIDASLVRNGSSFEDAWLPKMGYQKSREIEDPKERSEQGLNPNRRFLPSLDVARMGIPGQERIDFEAVVGTDKGQIAIAPGKLQRSWSENGRRYFHYSTEAPIINDIAFFSADYDVRESQWRFKETGQLVDIEILYHPRHTLNLERMVNGIHASLNYLTKQLGPYPHSEIRFLENTGYNKGMQANPTNVWYRTGYALLNQASDSERVDVTFATVAHEVAHQWWGNQLSPAVMEGNILLVESLAWYSAFEIIEEAHGKEKLLDLIHQFRQEYFSPQARSVQPLLKANDHTLIYRKGPLALYSLREYIGKEQVRMALQNLFKKNAFGSPPLPTPQDLYSELQRVTPDSMQYLLHDLFATNTYWDLKTEQSSARETKGGNWEVSLDVQARKYTVDTLGVETDVPMNEWIQLEIYEPVEGQEGERETLYLQKHRIHSGKQTIVVKVPRKPAYAGIDPNYLLMDLKRKDNTSEVRLVQHE</sequence>
<feature type="transmembrane region" description="Helical" evidence="1">
    <location>
        <begin position="453"/>
        <end position="476"/>
    </location>
</feature>
<feature type="transmembrane region" description="Helical" evidence="1">
    <location>
        <begin position="241"/>
        <end position="262"/>
    </location>
</feature>
<feature type="transmembrane region" description="Helical" evidence="1">
    <location>
        <begin position="488"/>
        <end position="513"/>
    </location>
</feature>
<dbReference type="InterPro" id="IPR014782">
    <property type="entry name" value="Peptidase_M1_dom"/>
</dbReference>
<feature type="transmembrane region" description="Helical" evidence="1">
    <location>
        <begin position="176"/>
        <end position="196"/>
    </location>
</feature>
<dbReference type="GO" id="GO:0004177">
    <property type="term" value="F:aminopeptidase activity"/>
    <property type="evidence" value="ECO:0007669"/>
    <property type="project" value="UniProtKB-KW"/>
</dbReference>
<keyword evidence="1" id="KW-1133">Transmembrane helix</keyword>
<feature type="transmembrane region" description="Helical" evidence="1">
    <location>
        <begin position="145"/>
        <end position="169"/>
    </location>
</feature>
<dbReference type="RefSeq" id="WP_377508196.1">
    <property type="nucleotide sequence ID" value="NZ_JBHULU010000017.1"/>
</dbReference>
<proteinExistence type="predicted"/>
<dbReference type="Proteomes" id="UP001597544">
    <property type="component" value="Unassembled WGS sequence"/>
</dbReference>
<comment type="caution">
    <text evidence="3">The sequence shown here is derived from an EMBL/GenBank/DDBJ whole genome shotgun (WGS) entry which is preliminary data.</text>
</comment>
<keyword evidence="3" id="KW-0378">Hydrolase</keyword>
<evidence type="ECO:0000313" key="4">
    <source>
        <dbReference type="Proteomes" id="UP001597544"/>
    </source>
</evidence>
<dbReference type="SUPFAM" id="SSF55486">
    <property type="entry name" value="Metalloproteases ('zincins'), catalytic domain"/>
    <property type="match status" value="1"/>
</dbReference>
<feature type="transmembrane region" description="Helical" evidence="1">
    <location>
        <begin position="375"/>
        <end position="393"/>
    </location>
</feature>
<feature type="transmembrane region" description="Helical" evidence="1">
    <location>
        <begin position="329"/>
        <end position="349"/>
    </location>
</feature>
<dbReference type="EMBL" id="JBHULU010000017">
    <property type="protein sequence ID" value="MFD2514807.1"/>
    <property type="molecule type" value="Genomic_DNA"/>
</dbReference>
<dbReference type="Gene3D" id="1.10.390.10">
    <property type="entry name" value="Neutral Protease Domain 2"/>
    <property type="match status" value="1"/>
</dbReference>
<name>A0ABW5IMB9_9BACT</name>
<keyword evidence="3" id="KW-0031">Aminopeptidase</keyword>
<feature type="transmembrane region" description="Helical" evidence="1">
    <location>
        <begin position="99"/>
        <end position="125"/>
    </location>
</feature>
<organism evidence="3 4">
    <name type="scientific">Pontibacter locisalis</name>
    <dbReference type="NCBI Taxonomy" id="1719035"/>
    <lineage>
        <taxon>Bacteria</taxon>
        <taxon>Pseudomonadati</taxon>
        <taxon>Bacteroidota</taxon>
        <taxon>Cytophagia</taxon>
        <taxon>Cytophagales</taxon>
        <taxon>Hymenobacteraceae</taxon>
        <taxon>Pontibacter</taxon>
    </lineage>
</organism>
<accession>A0ABW5IMB9</accession>
<feature type="transmembrane region" description="Helical" evidence="1">
    <location>
        <begin position="580"/>
        <end position="598"/>
    </location>
</feature>
<feature type="transmembrane region" description="Helical" evidence="1">
    <location>
        <begin position="18"/>
        <end position="35"/>
    </location>
</feature>
<feature type="transmembrane region" description="Helical" evidence="1">
    <location>
        <begin position="533"/>
        <end position="555"/>
    </location>
</feature>